<dbReference type="Proteomes" id="UP000663832">
    <property type="component" value="Unassembled WGS sequence"/>
</dbReference>
<dbReference type="EMBL" id="CAJNOM010000607">
    <property type="protein sequence ID" value="CAF1520069.1"/>
    <property type="molecule type" value="Genomic_DNA"/>
</dbReference>
<reference evidence="2" key="1">
    <citation type="submission" date="2021-02" db="EMBL/GenBank/DDBJ databases">
        <authorList>
            <person name="Nowell W R."/>
        </authorList>
    </citation>
    <scope>NUCLEOTIDE SEQUENCE</scope>
</reference>
<organism evidence="2 3">
    <name type="scientific">Adineta steineri</name>
    <dbReference type="NCBI Taxonomy" id="433720"/>
    <lineage>
        <taxon>Eukaryota</taxon>
        <taxon>Metazoa</taxon>
        <taxon>Spiralia</taxon>
        <taxon>Gnathifera</taxon>
        <taxon>Rotifera</taxon>
        <taxon>Eurotatoria</taxon>
        <taxon>Bdelloidea</taxon>
        <taxon>Adinetida</taxon>
        <taxon>Adinetidae</taxon>
        <taxon>Adineta</taxon>
    </lineage>
</organism>
<evidence type="ECO:0000313" key="2">
    <source>
        <dbReference type="EMBL" id="CAF1520069.1"/>
    </source>
</evidence>
<protein>
    <submittedName>
        <fullName evidence="2">Uncharacterized protein</fullName>
    </submittedName>
</protein>
<accession>A0A815UPP2</accession>
<proteinExistence type="predicted"/>
<evidence type="ECO:0000313" key="1">
    <source>
        <dbReference type="EMBL" id="CAF1334904.1"/>
    </source>
</evidence>
<dbReference type="Proteomes" id="UP000663877">
    <property type="component" value="Unassembled WGS sequence"/>
</dbReference>
<name>A0A815UPP2_9BILA</name>
<comment type="caution">
    <text evidence="2">The sequence shown here is derived from an EMBL/GenBank/DDBJ whole genome shotgun (WGS) entry which is preliminary data.</text>
</comment>
<dbReference type="AlphaFoldDB" id="A0A815UPP2"/>
<sequence>MKNDLLLPNTQWKGLPATGIRVQRVQQEVNLSFIRLVYQFYTVVGNALEDTGTDKIAKSDTNTDTNGQKIILLFLHLKMIFKLLF</sequence>
<dbReference type="EMBL" id="CAJNOI010000717">
    <property type="protein sequence ID" value="CAF1334904.1"/>
    <property type="molecule type" value="Genomic_DNA"/>
</dbReference>
<dbReference type="OrthoDB" id="10605853at2759"/>
<keyword evidence="3" id="KW-1185">Reference proteome</keyword>
<evidence type="ECO:0000313" key="3">
    <source>
        <dbReference type="Proteomes" id="UP000663832"/>
    </source>
</evidence>
<gene>
    <name evidence="1" type="ORF">BJG266_LOCUS34085</name>
    <name evidence="2" type="ORF">QVE165_LOCUS44723</name>
</gene>